<accession>V5DTA4</accession>
<evidence type="ECO:0000313" key="2">
    <source>
        <dbReference type="Proteomes" id="UP000017842"/>
    </source>
</evidence>
<sequence length="242" mass="27304">MSDNSNALCDPSSPSYPKWTPFDILIWKIWPDRLGGGKEYLFAYKDSWVAYNRLRIISAANQVGIPADLLAGTAWEEVGGDPDFVDMPAYLNREFDWSGPEWVDRHLTITSRPELTSFGSISMQLRNAAREMNMDTGAMEFKRRLNLAQCLETDAFNIEVVAKHLRGLIAHDYPNTDPLKLSDEQFAVVGSRYNRGTQRGLGDYEASFRAAPGSAGREYSEYGRAMLKRRPRVLKLLNSSTP</sequence>
<dbReference type="OrthoDB" id="8812843at2"/>
<name>V5DTA4_9GAMM</name>
<dbReference type="EMBL" id="AYLO01000112">
    <property type="protein sequence ID" value="ESS70636.1"/>
    <property type="molecule type" value="Genomic_DNA"/>
</dbReference>
<dbReference type="Proteomes" id="UP000017842">
    <property type="component" value="Unassembled WGS sequence"/>
</dbReference>
<organism evidence="1 2">
    <name type="scientific">Methyloglobulus morosus KoM1</name>
    <dbReference type="NCBI Taxonomy" id="1116472"/>
    <lineage>
        <taxon>Bacteria</taxon>
        <taxon>Pseudomonadati</taxon>
        <taxon>Pseudomonadota</taxon>
        <taxon>Gammaproteobacteria</taxon>
        <taxon>Methylococcales</taxon>
        <taxon>Methylococcaceae</taxon>
        <taxon>Methyloglobulus</taxon>
    </lineage>
</organism>
<gene>
    <name evidence="1" type="ORF">MGMO_120c00230</name>
</gene>
<proteinExistence type="predicted"/>
<dbReference type="RefSeq" id="WP_023495793.1">
    <property type="nucleotide sequence ID" value="NZ_AYLO01000112.1"/>
</dbReference>
<reference evidence="1 2" key="1">
    <citation type="journal article" date="2013" name="Genome Announc.">
        <title>Draft Genome Sequence of the Methanotrophic Gammaproteobacterium Methyloglobulus morosus DSM 22980 Strain KoM1.</title>
        <authorList>
            <person name="Poehlein A."/>
            <person name="Deutzmann J.S."/>
            <person name="Daniel R."/>
            <person name="Simeonova D.D."/>
        </authorList>
    </citation>
    <scope>NUCLEOTIDE SEQUENCE [LARGE SCALE GENOMIC DNA]</scope>
    <source>
        <strain evidence="1 2">KoM1</strain>
    </source>
</reference>
<comment type="caution">
    <text evidence="1">The sequence shown here is derived from an EMBL/GenBank/DDBJ whole genome shotgun (WGS) entry which is preliminary data.</text>
</comment>
<dbReference type="AlphaFoldDB" id="V5DTA4"/>
<dbReference type="eggNOG" id="COG0741">
    <property type="taxonomic scope" value="Bacteria"/>
</dbReference>
<evidence type="ECO:0000313" key="1">
    <source>
        <dbReference type="EMBL" id="ESS70636.1"/>
    </source>
</evidence>
<dbReference type="STRING" id="1116472.MGMO_120c00230"/>
<protein>
    <submittedName>
        <fullName evidence="1">Uncharacterized protein</fullName>
    </submittedName>
</protein>
<keyword evidence="2" id="KW-1185">Reference proteome</keyword>